<proteinExistence type="predicted"/>
<gene>
    <name evidence="1" type="ORF">VBRA1451_LOCUS6716</name>
</gene>
<reference evidence="1" key="1">
    <citation type="submission" date="2021-01" db="EMBL/GenBank/DDBJ databases">
        <authorList>
            <person name="Corre E."/>
            <person name="Pelletier E."/>
            <person name="Niang G."/>
            <person name="Scheremetjew M."/>
            <person name="Finn R."/>
            <person name="Kale V."/>
            <person name="Holt S."/>
            <person name="Cochrane G."/>
            <person name="Meng A."/>
            <person name="Brown T."/>
            <person name="Cohen L."/>
        </authorList>
    </citation>
    <scope>NUCLEOTIDE SEQUENCE</scope>
    <source>
        <strain evidence="1">CCMP3346</strain>
    </source>
</reference>
<name>A0A7S1JRU7_9ALVE</name>
<organism evidence="1">
    <name type="scientific">Vitrella brassicaformis</name>
    <dbReference type="NCBI Taxonomy" id="1169539"/>
    <lineage>
        <taxon>Eukaryota</taxon>
        <taxon>Sar</taxon>
        <taxon>Alveolata</taxon>
        <taxon>Colpodellida</taxon>
        <taxon>Vitrellaceae</taxon>
        <taxon>Vitrella</taxon>
    </lineage>
</organism>
<dbReference type="AlphaFoldDB" id="A0A7S1JRU7"/>
<sequence length="113" mass="12774">MCVMRCAVMRVNAAVPVPIMSCLSVCMPECDADHLLPPLLTERGETERRGEEREGRENSITSIDHAHIHAFVYWSWHVALRVCVSVWSGCTARIRSTLYIRVCVLSECCIAMH</sequence>
<accession>A0A7S1JRU7</accession>
<protein>
    <submittedName>
        <fullName evidence="1">Uncharacterized protein</fullName>
    </submittedName>
</protein>
<evidence type="ECO:0000313" key="1">
    <source>
        <dbReference type="EMBL" id="CAD9051654.1"/>
    </source>
</evidence>
<dbReference type="EMBL" id="HBGB01011703">
    <property type="protein sequence ID" value="CAD9051654.1"/>
    <property type="molecule type" value="Transcribed_RNA"/>
</dbReference>